<protein>
    <recommendedName>
        <fullName evidence="4">HTH luxR-type domain-containing protein</fullName>
    </recommendedName>
</protein>
<dbReference type="KEGG" id="niy:FQ775_12635"/>
<dbReference type="InterPro" id="IPR016032">
    <property type="entry name" value="Sig_transdc_resp-reg_C-effctor"/>
</dbReference>
<proteinExistence type="predicted"/>
<name>A0A5B8KZY8_9HYPH</name>
<evidence type="ECO:0000256" key="3">
    <source>
        <dbReference type="ARBA" id="ARBA00023163"/>
    </source>
</evidence>
<dbReference type="RefSeq" id="WP_146299801.1">
    <property type="nucleotide sequence ID" value="NZ_CP042301.2"/>
</dbReference>
<dbReference type="SMART" id="SM00421">
    <property type="entry name" value="HTH_LUXR"/>
    <property type="match status" value="1"/>
</dbReference>
<evidence type="ECO:0000313" key="6">
    <source>
        <dbReference type="Proteomes" id="UP000321389"/>
    </source>
</evidence>
<keyword evidence="2" id="KW-0238">DNA-binding</keyword>
<organism evidence="5 6">
    <name type="scientific">Nitratireductor mangrovi</name>
    <dbReference type="NCBI Taxonomy" id="2599600"/>
    <lineage>
        <taxon>Bacteria</taxon>
        <taxon>Pseudomonadati</taxon>
        <taxon>Pseudomonadota</taxon>
        <taxon>Alphaproteobacteria</taxon>
        <taxon>Hyphomicrobiales</taxon>
        <taxon>Phyllobacteriaceae</taxon>
        <taxon>Nitratireductor</taxon>
    </lineage>
</organism>
<dbReference type="Gene3D" id="1.10.10.10">
    <property type="entry name" value="Winged helix-like DNA-binding domain superfamily/Winged helix DNA-binding domain"/>
    <property type="match status" value="1"/>
</dbReference>
<keyword evidence="1" id="KW-0805">Transcription regulation</keyword>
<keyword evidence="3" id="KW-0804">Transcription</keyword>
<accession>A0A5B8KZY8</accession>
<dbReference type="AlphaFoldDB" id="A0A5B8KZY8"/>
<sequence length="389" mass="42142">MTLPARTNEVEPWSELIGALYDCAVDPENWDSVLATICEVFRYETCVLYVADPGLGRQRFMRTVGITPEWAARLAAHDGHLEDLHGTIADFHSRSLDEPFVCLRDIDRQAWEKSPLRLGWAQPLGLVDFIDIVAMRQSDRFASCAFGRHQKHGPVNDDDIARMRLLAPHLRRAISIADLIDMKSLRIGAFCDALDGLSVGVVLVDQHAEIVHANRAASEMLSRTGPLAAVSGRLRTVDAEQTSRLRGAIASAAGSETELGGEGISMALPGCNGTIATAHVLPLANGHLRPHLEPNASAAVFVASSKLQSGSDMAGFAESFGLSAAECRVAERLMRGLTIDESAAELRIARTTIKTHLARIFSKTGTSRQSELVSLIRSVIPPVRSQLGQ</sequence>
<gene>
    <name evidence="5" type="ORF">FQ775_12635</name>
</gene>
<dbReference type="GO" id="GO:0006355">
    <property type="term" value="P:regulation of DNA-templated transcription"/>
    <property type="evidence" value="ECO:0007669"/>
    <property type="project" value="InterPro"/>
</dbReference>
<dbReference type="PANTHER" id="PTHR44688">
    <property type="entry name" value="DNA-BINDING TRANSCRIPTIONAL ACTIVATOR DEVR_DOSR"/>
    <property type="match status" value="1"/>
</dbReference>
<dbReference type="GO" id="GO:0003677">
    <property type="term" value="F:DNA binding"/>
    <property type="evidence" value="ECO:0007669"/>
    <property type="project" value="UniProtKB-KW"/>
</dbReference>
<reference evidence="5" key="1">
    <citation type="submission" date="2020-04" db="EMBL/GenBank/DDBJ databases">
        <title>Nitratireductor sp. nov. isolated from mangrove soil.</title>
        <authorList>
            <person name="Ye Y."/>
        </authorList>
    </citation>
    <scope>NUCLEOTIDE SEQUENCE</scope>
    <source>
        <strain evidence="5">SY7</strain>
    </source>
</reference>
<dbReference type="PANTHER" id="PTHR44688:SF16">
    <property type="entry name" value="DNA-BINDING TRANSCRIPTIONAL ACTIVATOR DEVR_DOSR"/>
    <property type="match status" value="1"/>
</dbReference>
<dbReference type="InterPro" id="IPR036388">
    <property type="entry name" value="WH-like_DNA-bd_sf"/>
</dbReference>
<evidence type="ECO:0000313" key="5">
    <source>
        <dbReference type="EMBL" id="QDZ01156.1"/>
    </source>
</evidence>
<dbReference type="InterPro" id="IPR000792">
    <property type="entry name" value="Tscrpt_reg_LuxR_C"/>
</dbReference>
<dbReference type="PRINTS" id="PR00038">
    <property type="entry name" value="HTHLUXR"/>
</dbReference>
<dbReference type="Pfam" id="PF00196">
    <property type="entry name" value="GerE"/>
    <property type="match status" value="1"/>
</dbReference>
<feature type="domain" description="HTH luxR-type" evidence="4">
    <location>
        <begin position="319"/>
        <end position="376"/>
    </location>
</feature>
<dbReference type="Proteomes" id="UP000321389">
    <property type="component" value="Chromosome"/>
</dbReference>
<dbReference type="SUPFAM" id="SSF46894">
    <property type="entry name" value="C-terminal effector domain of the bipartite response regulators"/>
    <property type="match status" value="1"/>
</dbReference>
<evidence type="ECO:0000256" key="2">
    <source>
        <dbReference type="ARBA" id="ARBA00023125"/>
    </source>
</evidence>
<evidence type="ECO:0000256" key="1">
    <source>
        <dbReference type="ARBA" id="ARBA00023015"/>
    </source>
</evidence>
<dbReference type="OrthoDB" id="5497412at2"/>
<evidence type="ECO:0000259" key="4">
    <source>
        <dbReference type="SMART" id="SM00421"/>
    </source>
</evidence>
<dbReference type="EMBL" id="CP042301">
    <property type="protein sequence ID" value="QDZ01156.1"/>
    <property type="molecule type" value="Genomic_DNA"/>
</dbReference>
<keyword evidence="6" id="KW-1185">Reference proteome</keyword>